<name>A0A845AC70_9SPHN</name>
<dbReference type="RefSeq" id="WP_160740188.1">
    <property type="nucleotide sequence ID" value="NZ_WTYQ01000005.1"/>
</dbReference>
<organism evidence="3 4">
    <name type="scientific">Altericroceibacterium indicum</name>
    <dbReference type="NCBI Taxonomy" id="374177"/>
    <lineage>
        <taxon>Bacteria</taxon>
        <taxon>Pseudomonadati</taxon>
        <taxon>Pseudomonadota</taxon>
        <taxon>Alphaproteobacteria</taxon>
        <taxon>Sphingomonadales</taxon>
        <taxon>Erythrobacteraceae</taxon>
        <taxon>Altericroceibacterium</taxon>
    </lineage>
</organism>
<feature type="transmembrane region" description="Helical" evidence="1">
    <location>
        <begin position="63"/>
        <end position="86"/>
    </location>
</feature>
<keyword evidence="4" id="KW-1185">Reference proteome</keyword>
<evidence type="ECO:0000313" key="4">
    <source>
        <dbReference type="Proteomes" id="UP000460561"/>
    </source>
</evidence>
<protein>
    <recommendedName>
        <fullName evidence="2">YcxB-like C-terminal domain-containing protein</fullName>
    </recommendedName>
</protein>
<keyword evidence="1" id="KW-0812">Transmembrane</keyword>
<gene>
    <name evidence="3" type="ORF">GRI39_13200</name>
</gene>
<evidence type="ECO:0000259" key="2">
    <source>
        <dbReference type="Pfam" id="PF14317"/>
    </source>
</evidence>
<dbReference type="InterPro" id="IPR025588">
    <property type="entry name" value="YcxB-like_C"/>
</dbReference>
<keyword evidence="1" id="KW-0472">Membrane</keyword>
<dbReference type="EMBL" id="WTYQ01000005">
    <property type="protein sequence ID" value="MXP26989.1"/>
    <property type="molecule type" value="Genomic_DNA"/>
</dbReference>
<keyword evidence="1" id="KW-1133">Transmembrane helix</keyword>
<feature type="domain" description="YcxB-like C-terminal" evidence="2">
    <location>
        <begin position="110"/>
        <end position="164"/>
    </location>
</feature>
<reference evidence="3 4" key="1">
    <citation type="submission" date="2019-12" db="EMBL/GenBank/DDBJ databases">
        <title>Genomic-based taxomic classification of the family Erythrobacteraceae.</title>
        <authorList>
            <person name="Xu L."/>
        </authorList>
    </citation>
    <scope>NUCLEOTIDE SEQUENCE [LARGE SCALE GENOMIC DNA]</scope>
    <source>
        <strain evidence="3 4">DSM 18604</strain>
    </source>
</reference>
<evidence type="ECO:0000313" key="3">
    <source>
        <dbReference type="EMBL" id="MXP26989.1"/>
    </source>
</evidence>
<accession>A0A845AC70</accession>
<dbReference type="Pfam" id="PF14317">
    <property type="entry name" value="YcxB"/>
    <property type="match status" value="1"/>
</dbReference>
<sequence length="188" mass="21414">MNAPSFPEIRYLLSESDLIAAQRAWWAGAIRWQNMLIVAGVMWAIYAIILIGIEIYSDETPEIAVLITMVPVAIIATLVIILVSYIQAKWRAKRAYREHKALSEELTLRWNDETLSFTLINGSTHYPWGDFHCWLDGPETLLLYQTHALFNPLPKHALPPGAVHAIISRLRDAGVPERERFGFIRYSG</sequence>
<proteinExistence type="predicted"/>
<evidence type="ECO:0000256" key="1">
    <source>
        <dbReference type="SAM" id="Phobius"/>
    </source>
</evidence>
<feature type="transmembrane region" description="Helical" evidence="1">
    <location>
        <begin position="35"/>
        <end position="57"/>
    </location>
</feature>
<comment type="caution">
    <text evidence="3">The sequence shown here is derived from an EMBL/GenBank/DDBJ whole genome shotgun (WGS) entry which is preliminary data.</text>
</comment>
<dbReference type="AlphaFoldDB" id="A0A845AC70"/>
<dbReference type="Proteomes" id="UP000460561">
    <property type="component" value="Unassembled WGS sequence"/>
</dbReference>
<dbReference type="OrthoDB" id="7432640at2"/>